<evidence type="ECO:0000313" key="1">
    <source>
        <dbReference type="EMBL" id="PWJ44965.1"/>
    </source>
</evidence>
<dbReference type="EMBL" id="QGDO01000001">
    <property type="protein sequence ID" value="PWJ44965.1"/>
    <property type="molecule type" value="Genomic_DNA"/>
</dbReference>
<dbReference type="Pfam" id="PF14391">
    <property type="entry name" value="DUF4421"/>
    <property type="match status" value="1"/>
</dbReference>
<dbReference type="AlphaFoldDB" id="A0A315ZH84"/>
<dbReference type="OrthoDB" id="669053at2"/>
<sequence length="332" mass="38177">MSCAQDTTAILSEKDTSVYYISYIDSLTTRLLGVYKVNSLIYLPKDSEIIAYLPNKPFNIGIGADYRWLGLNIAFNFPFINNDNDRFGDTQFFDAQFNLYSRKFVADLFFQVTKGYYLNNPDDLIPDWDSDEPYLRPDLRVTALGVDWAYIFNHEKYSYRAAFTQNEWQLHSTGTPLLGGYLNSVHFDADSSLIPFSVRPELPDEANVEEGVFINLGISFGYAHSFVIKEHWFTNFSLVYGFGMNVSRTYLDLPEKTEENYVSPHMKAIARVALGYNSHKWYIGGSSVLQLNTVPTYTAGSSLYLLGNFRINLVRRFNLNLKRKYLIPLIRL</sequence>
<dbReference type="InterPro" id="IPR025535">
    <property type="entry name" value="DUF4421"/>
</dbReference>
<dbReference type="Proteomes" id="UP000245535">
    <property type="component" value="Unassembled WGS sequence"/>
</dbReference>
<protein>
    <submittedName>
        <fullName evidence="1">Uncharacterized protein DUF4421</fullName>
    </submittedName>
</protein>
<name>A0A315ZH84_SEDFL</name>
<proteinExistence type="predicted"/>
<gene>
    <name evidence="1" type="ORF">BC781_1011361</name>
</gene>
<keyword evidence="2" id="KW-1185">Reference proteome</keyword>
<reference evidence="1 2" key="1">
    <citation type="submission" date="2018-03" db="EMBL/GenBank/DDBJ databases">
        <title>Genomic Encyclopedia of Archaeal and Bacterial Type Strains, Phase II (KMG-II): from individual species to whole genera.</title>
        <authorList>
            <person name="Goeker M."/>
        </authorList>
    </citation>
    <scope>NUCLEOTIDE SEQUENCE [LARGE SCALE GENOMIC DNA]</scope>
    <source>
        <strain evidence="1 2">DSM 28229</strain>
    </source>
</reference>
<evidence type="ECO:0000313" key="2">
    <source>
        <dbReference type="Proteomes" id="UP000245535"/>
    </source>
</evidence>
<comment type="caution">
    <text evidence="1">The sequence shown here is derived from an EMBL/GenBank/DDBJ whole genome shotgun (WGS) entry which is preliminary data.</text>
</comment>
<accession>A0A315ZH84</accession>
<organism evidence="1 2">
    <name type="scientific">Sediminitomix flava</name>
    <dbReference type="NCBI Taxonomy" id="379075"/>
    <lineage>
        <taxon>Bacteria</taxon>
        <taxon>Pseudomonadati</taxon>
        <taxon>Bacteroidota</taxon>
        <taxon>Cytophagia</taxon>
        <taxon>Cytophagales</taxon>
        <taxon>Flammeovirgaceae</taxon>
        <taxon>Sediminitomix</taxon>
    </lineage>
</organism>
<dbReference type="RefSeq" id="WP_109616426.1">
    <property type="nucleotide sequence ID" value="NZ_QGDO01000001.1"/>
</dbReference>